<dbReference type="EMBL" id="JAUEPU010000005">
    <property type="protein sequence ID" value="KAK0502451.1"/>
    <property type="molecule type" value="Genomic_DNA"/>
</dbReference>
<keyword evidence="3" id="KW-1185">Reference proteome</keyword>
<reference evidence="2" key="1">
    <citation type="submission" date="2023-06" db="EMBL/GenBank/DDBJ databases">
        <authorList>
            <consortium name="Lawrence Berkeley National Laboratory"/>
            <person name="Ahrendt S."/>
            <person name="Sahu N."/>
            <person name="Indic B."/>
            <person name="Wong-Bajracharya J."/>
            <person name="Merenyi Z."/>
            <person name="Ke H.-M."/>
            <person name="Monk M."/>
            <person name="Kocsube S."/>
            <person name="Drula E."/>
            <person name="Lipzen A."/>
            <person name="Balint B."/>
            <person name="Henrissat B."/>
            <person name="Andreopoulos B."/>
            <person name="Martin F.M."/>
            <person name="Harder C.B."/>
            <person name="Rigling D."/>
            <person name="Ford K.L."/>
            <person name="Foster G.D."/>
            <person name="Pangilinan J."/>
            <person name="Papanicolaou A."/>
            <person name="Barry K."/>
            <person name="LaButti K."/>
            <person name="Viragh M."/>
            <person name="Koriabine M."/>
            <person name="Yan M."/>
            <person name="Riley R."/>
            <person name="Champramary S."/>
            <person name="Plett K.L."/>
            <person name="Tsai I.J."/>
            <person name="Slot J."/>
            <person name="Sipos G."/>
            <person name="Plett J."/>
            <person name="Nagy L.G."/>
            <person name="Grigoriev I.V."/>
        </authorList>
    </citation>
    <scope>NUCLEOTIDE SEQUENCE</scope>
    <source>
        <strain evidence="2">HWK02</strain>
    </source>
</reference>
<evidence type="ECO:0000313" key="2">
    <source>
        <dbReference type="EMBL" id="KAK0502451.1"/>
    </source>
</evidence>
<dbReference type="InterPro" id="IPR023801">
    <property type="entry name" value="His_deacetylse_dom"/>
</dbReference>
<comment type="caution">
    <text evidence="2">The sequence shown here is derived from an EMBL/GenBank/DDBJ whole genome shotgun (WGS) entry which is preliminary data.</text>
</comment>
<organism evidence="2 3">
    <name type="scientific">Armillaria luteobubalina</name>
    <dbReference type="NCBI Taxonomy" id="153913"/>
    <lineage>
        <taxon>Eukaryota</taxon>
        <taxon>Fungi</taxon>
        <taxon>Dikarya</taxon>
        <taxon>Basidiomycota</taxon>
        <taxon>Agaricomycotina</taxon>
        <taxon>Agaricomycetes</taxon>
        <taxon>Agaricomycetidae</taxon>
        <taxon>Agaricales</taxon>
        <taxon>Marasmiineae</taxon>
        <taxon>Physalacriaceae</taxon>
        <taxon>Armillaria</taxon>
    </lineage>
</organism>
<dbReference type="AlphaFoldDB" id="A0AA39TWL9"/>
<sequence>FQPNAVVLQCGADSLPGDILDCLNLTIRGLAHCVQYLRKKNVPLILLGGGRYTVTNVARTWTYETA</sequence>
<dbReference type="InterPro" id="IPR023696">
    <property type="entry name" value="Ureohydrolase_dom_sf"/>
</dbReference>
<dbReference type="Proteomes" id="UP001175228">
    <property type="component" value="Unassembled WGS sequence"/>
</dbReference>
<name>A0AA39TWL9_9AGAR</name>
<dbReference type="InterPro" id="IPR037138">
    <property type="entry name" value="His_deacetylse_dom_sf"/>
</dbReference>
<proteinExistence type="predicted"/>
<accession>A0AA39TWL9</accession>
<protein>
    <recommendedName>
        <fullName evidence="1">Histone deacetylase domain-containing protein</fullName>
    </recommendedName>
</protein>
<dbReference type="Pfam" id="PF00850">
    <property type="entry name" value="Hist_deacetyl"/>
    <property type="match status" value="1"/>
</dbReference>
<evidence type="ECO:0000259" key="1">
    <source>
        <dbReference type="Pfam" id="PF00850"/>
    </source>
</evidence>
<gene>
    <name evidence="2" type="ORF">EDD18DRAFT_1065399</name>
</gene>
<feature type="non-terminal residue" evidence="2">
    <location>
        <position position="1"/>
    </location>
</feature>
<dbReference type="Gene3D" id="3.40.800.20">
    <property type="entry name" value="Histone deacetylase domain"/>
    <property type="match status" value="1"/>
</dbReference>
<dbReference type="PANTHER" id="PTHR48252:SF77">
    <property type="entry name" value="HISTONE DEACETYLASE DOMAIN-CONTAINING PROTEIN"/>
    <property type="match status" value="1"/>
</dbReference>
<feature type="domain" description="Histone deacetylase" evidence="1">
    <location>
        <begin position="1"/>
        <end position="65"/>
    </location>
</feature>
<dbReference type="PANTHER" id="PTHR48252">
    <property type="entry name" value="HISTONE DEACETYLASE 2-RELATED"/>
    <property type="match status" value="1"/>
</dbReference>
<evidence type="ECO:0000313" key="3">
    <source>
        <dbReference type="Proteomes" id="UP001175228"/>
    </source>
</evidence>
<dbReference type="SUPFAM" id="SSF52768">
    <property type="entry name" value="Arginase/deacetylase"/>
    <property type="match status" value="1"/>
</dbReference>